<reference evidence="1 2" key="1">
    <citation type="submission" date="2021-10" db="EMBL/GenBank/DDBJ databases">
        <authorList>
            <person name="Koch H."/>
        </authorList>
    </citation>
    <scope>NUCLEOTIDE SEQUENCE [LARGE SCALE GENOMIC DNA]</scope>
    <source>
        <strain evidence="1">6680</strain>
    </source>
</reference>
<gene>
    <name evidence="1" type="ORF">NTG6680_1550</name>
</gene>
<proteinExistence type="predicted"/>
<sequence length="296" mass="33761">MLRDVTCIVCRETEYAQIYKSTFNGSAETASDYFLSHRKRVAHGQIVRCDNCGFVYTSPQFTPAEYDSIYQQAPKGPPDSHDLQEAGNIRFSRLAKMVQQYVKPGPFLDLGCGTGGFLDVINDNRGLGFEVGQLGRRQSEKGHQIITGNFFDLQGQDPFTDEVFSFITAIDVFEHLPDLPRYLGRLRLLIRAEGHLVITVPNVNSVVAKLTGERWNMILLEHLWYFSPKTLRLIMERHGFKHVFTSSMPYEAPLSHVFNRFSQTYQMTQLKLPKWIGSFTIPVPIGLMASVFRRVD</sequence>
<dbReference type="PANTHER" id="PTHR43861:SF5">
    <property type="entry name" value="BLL5978 PROTEIN"/>
    <property type="match status" value="1"/>
</dbReference>
<keyword evidence="1" id="KW-0489">Methyltransferase</keyword>
<dbReference type="EMBL" id="OU912926">
    <property type="protein sequence ID" value="CAG9932803.1"/>
    <property type="molecule type" value="Genomic_DNA"/>
</dbReference>
<dbReference type="GO" id="GO:0032259">
    <property type="term" value="P:methylation"/>
    <property type="evidence" value="ECO:0007669"/>
    <property type="project" value="UniProtKB-KW"/>
</dbReference>
<protein>
    <submittedName>
        <fullName evidence="1">Class I SAM-dependent methyltransferase</fullName>
    </submittedName>
</protein>
<dbReference type="PANTHER" id="PTHR43861">
    <property type="entry name" value="TRANS-ACONITATE 2-METHYLTRANSFERASE-RELATED"/>
    <property type="match status" value="1"/>
</dbReference>
<dbReference type="SUPFAM" id="SSF53335">
    <property type="entry name" value="S-adenosyl-L-methionine-dependent methyltransferases"/>
    <property type="match status" value="1"/>
</dbReference>
<dbReference type="Pfam" id="PF13489">
    <property type="entry name" value="Methyltransf_23"/>
    <property type="match status" value="1"/>
</dbReference>
<organism evidence="1 2">
    <name type="scientific">Candidatus Nitrotoga arctica</name>
    <dbReference type="NCBI Taxonomy" id="453162"/>
    <lineage>
        <taxon>Bacteria</taxon>
        <taxon>Pseudomonadati</taxon>
        <taxon>Pseudomonadota</taxon>
        <taxon>Betaproteobacteria</taxon>
        <taxon>Nitrosomonadales</taxon>
        <taxon>Gallionellaceae</taxon>
        <taxon>Candidatus Nitrotoga</taxon>
    </lineage>
</organism>
<dbReference type="RefSeq" id="WP_239796689.1">
    <property type="nucleotide sequence ID" value="NZ_OU912926.1"/>
</dbReference>
<dbReference type="GO" id="GO:0008168">
    <property type="term" value="F:methyltransferase activity"/>
    <property type="evidence" value="ECO:0007669"/>
    <property type="project" value="UniProtKB-KW"/>
</dbReference>
<dbReference type="Gene3D" id="3.40.50.150">
    <property type="entry name" value="Vaccinia Virus protein VP39"/>
    <property type="match status" value="1"/>
</dbReference>
<name>A0ABN8AJ95_9PROT</name>
<keyword evidence="2" id="KW-1185">Reference proteome</keyword>
<accession>A0ABN8AJ95</accession>
<evidence type="ECO:0000313" key="2">
    <source>
        <dbReference type="Proteomes" id="UP000839052"/>
    </source>
</evidence>
<evidence type="ECO:0000313" key="1">
    <source>
        <dbReference type="EMBL" id="CAG9932803.1"/>
    </source>
</evidence>
<dbReference type="CDD" id="cd02440">
    <property type="entry name" value="AdoMet_MTases"/>
    <property type="match status" value="1"/>
</dbReference>
<dbReference type="Proteomes" id="UP000839052">
    <property type="component" value="Chromosome"/>
</dbReference>
<dbReference type="InterPro" id="IPR029063">
    <property type="entry name" value="SAM-dependent_MTases_sf"/>
</dbReference>
<keyword evidence="1" id="KW-0808">Transferase</keyword>